<reference evidence="1 2" key="1">
    <citation type="submission" date="2020-07" db="EMBL/GenBank/DDBJ databases">
        <title>Characterization and genome sequencing of isolate MD1, a novel member within the family Lachnospiraceae.</title>
        <authorList>
            <person name="Rettenmaier R."/>
            <person name="Di Bello L."/>
            <person name="Zinser C."/>
            <person name="Scheitz K."/>
            <person name="Liebl W."/>
            <person name="Zverlov V."/>
        </authorList>
    </citation>
    <scope>NUCLEOTIDE SEQUENCE [LARGE SCALE GENOMIC DNA]</scope>
    <source>
        <strain evidence="1 2">MD1</strain>
    </source>
</reference>
<keyword evidence="2" id="KW-1185">Reference proteome</keyword>
<accession>A0A839JV05</accession>
<gene>
    <name evidence="1" type="ORF">H0486_01015</name>
</gene>
<dbReference type="Proteomes" id="UP000574276">
    <property type="component" value="Unassembled WGS sequence"/>
</dbReference>
<name>A0A839JV05_9FIRM</name>
<comment type="caution">
    <text evidence="1">The sequence shown here is derived from an EMBL/GenBank/DDBJ whole genome shotgun (WGS) entry which is preliminary data.</text>
</comment>
<dbReference type="RefSeq" id="WP_228351252.1">
    <property type="nucleotide sequence ID" value="NZ_JACEGA010000001.1"/>
</dbReference>
<dbReference type="EMBL" id="JACEGA010000001">
    <property type="protein sequence ID" value="MBB2181473.1"/>
    <property type="molecule type" value="Genomic_DNA"/>
</dbReference>
<proteinExistence type="predicted"/>
<dbReference type="AlphaFoldDB" id="A0A839JV05"/>
<evidence type="ECO:0000313" key="1">
    <source>
        <dbReference type="EMBL" id="MBB2181473.1"/>
    </source>
</evidence>
<sequence length="57" mass="6323">MKDEKMTIDMACKGDQMASIANENKVGTIIYHNALSSVCEVNDCPYLFSFVADFIIS</sequence>
<evidence type="ECO:0000313" key="2">
    <source>
        <dbReference type="Proteomes" id="UP000574276"/>
    </source>
</evidence>
<protein>
    <submittedName>
        <fullName evidence="1">Uncharacterized protein</fullName>
    </submittedName>
</protein>
<organism evidence="1 2">
    <name type="scientific">Variimorphobacter saccharofermentans</name>
    <dbReference type="NCBI Taxonomy" id="2755051"/>
    <lineage>
        <taxon>Bacteria</taxon>
        <taxon>Bacillati</taxon>
        <taxon>Bacillota</taxon>
        <taxon>Clostridia</taxon>
        <taxon>Lachnospirales</taxon>
        <taxon>Lachnospiraceae</taxon>
        <taxon>Variimorphobacter</taxon>
    </lineage>
</organism>